<organism evidence="3 4">
    <name type="scientific">Tanacetum coccineum</name>
    <dbReference type="NCBI Taxonomy" id="301880"/>
    <lineage>
        <taxon>Eukaryota</taxon>
        <taxon>Viridiplantae</taxon>
        <taxon>Streptophyta</taxon>
        <taxon>Embryophyta</taxon>
        <taxon>Tracheophyta</taxon>
        <taxon>Spermatophyta</taxon>
        <taxon>Magnoliopsida</taxon>
        <taxon>eudicotyledons</taxon>
        <taxon>Gunneridae</taxon>
        <taxon>Pentapetalae</taxon>
        <taxon>asterids</taxon>
        <taxon>campanulids</taxon>
        <taxon>Asterales</taxon>
        <taxon>Asteraceae</taxon>
        <taxon>Asteroideae</taxon>
        <taxon>Anthemideae</taxon>
        <taxon>Anthemidinae</taxon>
        <taxon>Tanacetum</taxon>
    </lineage>
</organism>
<feature type="domain" description="DUF4218" evidence="2">
    <location>
        <begin position="3"/>
        <end position="107"/>
    </location>
</feature>
<dbReference type="EMBL" id="BQNB010011608">
    <property type="protein sequence ID" value="GJS92793.1"/>
    <property type="molecule type" value="Genomic_DNA"/>
</dbReference>
<feature type="region of interest" description="Disordered" evidence="1">
    <location>
        <begin position="141"/>
        <end position="160"/>
    </location>
</feature>
<reference evidence="3" key="1">
    <citation type="journal article" date="2022" name="Int. J. Mol. Sci.">
        <title>Draft Genome of Tanacetum Coccineum: Genomic Comparison of Closely Related Tanacetum-Family Plants.</title>
        <authorList>
            <person name="Yamashiro T."/>
            <person name="Shiraishi A."/>
            <person name="Nakayama K."/>
            <person name="Satake H."/>
        </authorList>
    </citation>
    <scope>NUCLEOTIDE SEQUENCE</scope>
</reference>
<protein>
    <recommendedName>
        <fullName evidence="2">DUF4218 domain-containing protein</fullName>
    </recommendedName>
</protein>
<accession>A0ABQ4ZVC8</accession>
<gene>
    <name evidence="3" type="ORF">Tco_0799761</name>
</gene>
<keyword evidence="4" id="KW-1185">Reference proteome</keyword>
<evidence type="ECO:0000313" key="3">
    <source>
        <dbReference type="EMBL" id="GJS92793.1"/>
    </source>
</evidence>
<proteinExistence type="predicted"/>
<dbReference type="PANTHER" id="PTHR48258">
    <property type="entry name" value="DUF4218 DOMAIN-CONTAINING PROTEIN-RELATED"/>
    <property type="match status" value="1"/>
</dbReference>
<sequence>MEDDMVKAESHLIDILCNLEQIFPPAFFDIIIHLVIHLLEEALEGGHIPYRWMYSFERYTKKLKNYIQNKAKLEGSIVEGYVIEEALTFCSHYFWGVTTKFNRLDRNVDCPLSNSPESDTYLAEFKSEARCPHLARRPRLARRKGPKGGGNGGKGEDGGYEQPCDLACYYSKDGQVWEEACD</sequence>
<evidence type="ECO:0000313" key="4">
    <source>
        <dbReference type="Proteomes" id="UP001151760"/>
    </source>
</evidence>
<dbReference type="InterPro" id="IPR025452">
    <property type="entry name" value="DUF4218"/>
</dbReference>
<evidence type="ECO:0000259" key="2">
    <source>
        <dbReference type="Pfam" id="PF13960"/>
    </source>
</evidence>
<dbReference type="Proteomes" id="UP001151760">
    <property type="component" value="Unassembled WGS sequence"/>
</dbReference>
<dbReference type="PANTHER" id="PTHR48258:SF14">
    <property type="entry name" value="OS02G0583300 PROTEIN"/>
    <property type="match status" value="1"/>
</dbReference>
<comment type="caution">
    <text evidence="3">The sequence shown here is derived from an EMBL/GenBank/DDBJ whole genome shotgun (WGS) entry which is preliminary data.</text>
</comment>
<name>A0ABQ4ZVC8_9ASTR</name>
<dbReference type="Pfam" id="PF13960">
    <property type="entry name" value="DUF4218"/>
    <property type="match status" value="1"/>
</dbReference>
<evidence type="ECO:0000256" key="1">
    <source>
        <dbReference type="SAM" id="MobiDB-lite"/>
    </source>
</evidence>
<reference evidence="3" key="2">
    <citation type="submission" date="2022-01" db="EMBL/GenBank/DDBJ databases">
        <authorList>
            <person name="Yamashiro T."/>
            <person name="Shiraishi A."/>
            <person name="Satake H."/>
            <person name="Nakayama K."/>
        </authorList>
    </citation>
    <scope>NUCLEOTIDE SEQUENCE</scope>
</reference>